<dbReference type="InterPro" id="IPR002559">
    <property type="entry name" value="Transposase_11"/>
</dbReference>
<dbReference type="Proteomes" id="UP000307244">
    <property type="component" value="Unassembled WGS sequence"/>
</dbReference>
<protein>
    <submittedName>
        <fullName evidence="2">ISAs1 family transposase</fullName>
    </submittedName>
</protein>
<dbReference type="RefSeq" id="WP_136837790.1">
    <property type="nucleotide sequence ID" value="NZ_SWBQ01000007.1"/>
</dbReference>
<dbReference type="EMBL" id="SWBQ01000007">
    <property type="protein sequence ID" value="TKC03767.1"/>
    <property type="molecule type" value="Genomic_DNA"/>
</dbReference>
<dbReference type="InterPro" id="IPR051698">
    <property type="entry name" value="Transposase_11-like"/>
</dbReference>
<evidence type="ECO:0000259" key="1">
    <source>
        <dbReference type="Pfam" id="PF01609"/>
    </source>
</evidence>
<feature type="domain" description="Transposase IS4-like" evidence="1">
    <location>
        <begin position="15"/>
        <end position="63"/>
    </location>
</feature>
<gene>
    <name evidence="2" type="ORF">FA047_19085</name>
</gene>
<dbReference type="GO" id="GO:0004803">
    <property type="term" value="F:transposase activity"/>
    <property type="evidence" value="ECO:0007669"/>
    <property type="project" value="InterPro"/>
</dbReference>
<dbReference type="PANTHER" id="PTHR30298">
    <property type="entry name" value="H REPEAT-ASSOCIATED PREDICTED TRANSPOSASE"/>
    <property type="match status" value="1"/>
</dbReference>
<dbReference type="PANTHER" id="PTHR30298:SF0">
    <property type="entry name" value="PROTEIN YBFL-RELATED"/>
    <property type="match status" value="1"/>
</dbReference>
<dbReference type="Pfam" id="PF01609">
    <property type="entry name" value="DDE_Tnp_1"/>
    <property type="match status" value="1"/>
</dbReference>
<dbReference type="InterPro" id="IPR047647">
    <property type="entry name" value="ISAs1_transpos"/>
</dbReference>
<sequence>MRYYIGSKPDNASFYQQNIRRHWEIENKLHWALDVDFQEDADRKRNKNAVQNFPLANKVALNILKNDQTKNISIRRKMNIAALDLNCLLVLMKF</sequence>
<dbReference type="AlphaFoldDB" id="A0A4U1CEI7"/>
<dbReference type="GO" id="GO:0006313">
    <property type="term" value="P:DNA transposition"/>
    <property type="evidence" value="ECO:0007669"/>
    <property type="project" value="InterPro"/>
</dbReference>
<keyword evidence="3" id="KW-1185">Reference proteome</keyword>
<comment type="caution">
    <text evidence="2">The sequence shown here is derived from an EMBL/GenBank/DDBJ whole genome shotgun (WGS) entry which is preliminary data.</text>
</comment>
<evidence type="ECO:0000313" key="2">
    <source>
        <dbReference type="EMBL" id="TKC03767.1"/>
    </source>
</evidence>
<evidence type="ECO:0000313" key="3">
    <source>
        <dbReference type="Proteomes" id="UP000307244"/>
    </source>
</evidence>
<name>A0A4U1CEI7_9SPHI</name>
<reference evidence="2 3" key="1">
    <citation type="submission" date="2019-04" db="EMBL/GenBank/DDBJ databases">
        <title>Pedobacter sp. RP-3-15 sp. nov., isolated from Arctic soil.</title>
        <authorList>
            <person name="Dahal R.H."/>
            <person name="Kim D.-U."/>
        </authorList>
    </citation>
    <scope>NUCLEOTIDE SEQUENCE [LARGE SCALE GENOMIC DNA]</scope>
    <source>
        <strain evidence="2 3">RP-3-15</strain>
    </source>
</reference>
<proteinExistence type="predicted"/>
<accession>A0A4U1CEI7</accession>
<dbReference type="NCBIfam" id="NF033564">
    <property type="entry name" value="transpos_ISAs1"/>
    <property type="match status" value="1"/>
</dbReference>
<dbReference type="GO" id="GO:0003677">
    <property type="term" value="F:DNA binding"/>
    <property type="evidence" value="ECO:0007669"/>
    <property type="project" value="InterPro"/>
</dbReference>
<dbReference type="OrthoDB" id="9815086at2"/>
<organism evidence="2 3">
    <name type="scientific">Pedobacter frigoris</name>
    <dbReference type="NCBI Taxonomy" id="2571272"/>
    <lineage>
        <taxon>Bacteria</taxon>
        <taxon>Pseudomonadati</taxon>
        <taxon>Bacteroidota</taxon>
        <taxon>Sphingobacteriia</taxon>
        <taxon>Sphingobacteriales</taxon>
        <taxon>Sphingobacteriaceae</taxon>
        <taxon>Pedobacter</taxon>
    </lineage>
</organism>